<accession>A0A917SFC1</accession>
<dbReference type="AlphaFoldDB" id="A0A917SFC1"/>
<dbReference type="Pfam" id="PF03703">
    <property type="entry name" value="bPH_2"/>
    <property type="match status" value="1"/>
</dbReference>
<gene>
    <name evidence="3" type="ORF">GCM10011575_41250</name>
</gene>
<evidence type="ECO:0000313" key="3">
    <source>
        <dbReference type="EMBL" id="GGL78662.1"/>
    </source>
</evidence>
<protein>
    <submittedName>
        <fullName evidence="3">Membrane protein</fullName>
    </submittedName>
</protein>
<reference evidence="3" key="2">
    <citation type="submission" date="2020-09" db="EMBL/GenBank/DDBJ databases">
        <authorList>
            <person name="Sun Q."/>
            <person name="Zhou Y."/>
        </authorList>
    </citation>
    <scope>NUCLEOTIDE SEQUENCE</scope>
    <source>
        <strain evidence="3">CGMCC 4.7306</strain>
    </source>
</reference>
<keyword evidence="1" id="KW-0472">Membrane</keyword>
<proteinExistence type="predicted"/>
<dbReference type="EMBL" id="BMMZ01000013">
    <property type="protein sequence ID" value="GGL78662.1"/>
    <property type="molecule type" value="Genomic_DNA"/>
</dbReference>
<name>A0A917SFC1_9ACTN</name>
<evidence type="ECO:0000256" key="1">
    <source>
        <dbReference type="SAM" id="Phobius"/>
    </source>
</evidence>
<keyword evidence="1" id="KW-0812">Transmembrane</keyword>
<keyword evidence="1" id="KW-1133">Transmembrane helix</keyword>
<keyword evidence="4" id="KW-1185">Reference proteome</keyword>
<feature type="transmembrane region" description="Helical" evidence="1">
    <location>
        <begin position="28"/>
        <end position="50"/>
    </location>
</feature>
<comment type="caution">
    <text evidence="3">The sequence shown here is derived from an EMBL/GenBank/DDBJ whole genome shotgun (WGS) entry which is preliminary data.</text>
</comment>
<dbReference type="InterPro" id="IPR005182">
    <property type="entry name" value="YdbS-like_PH"/>
</dbReference>
<organism evidence="3 4">
    <name type="scientific">Microlunatus endophyticus</name>
    <dbReference type="NCBI Taxonomy" id="1716077"/>
    <lineage>
        <taxon>Bacteria</taxon>
        <taxon>Bacillati</taxon>
        <taxon>Actinomycetota</taxon>
        <taxon>Actinomycetes</taxon>
        <taxon>Propionibacteriales</taxon>
        <taxon>Propionibacteriaceae</taxon>
        <taxon>Microlunatus</taxon>
    </lineage>
</organism>
<reference evidence="3" key="1">
    <citation type="journal article" date="2014" name="Int. J. Syst. Evol. Microbiol.">
        <title>Complete genome sequence of Corynebacterium casei LMG S-19264T (=DSM 44701T), isolated from a smear-ripened cheese.</title>
        <authorList>
            <consortium name="US DOE Joint Genome Institute (JGI-PGF)"/>
            <person name="Walter F."/>
            <person name="Albersmeier A."/>
            <person name="Kalinowski J."/>
            <person name="Ruckert C."/>
        </authorList>
    </citation>
    <scope>NUCLEOTIDE SEQUENCE</scope>
    <source>
        <strain evidence="3">CGMCC 4.7306</strain>
    </source>
</reference>
<feature type="transmembrane region" description="Helical" evidence="1">
    <location>
        <begin position="56"/>
        <end position="78"/>
    </location>
</feature>
<sequence>MAVMGLPRKLLGEGEHVEVQVRTHAKKLIPAALLFILLAAAVGFGCALVPADMTPIGQYVVIVVGLVLWIWWCLVPFLRWRTTTYTITNRRVITRTGIVAKTGTDLPLVRVNDVSYDRSLTDRILGCGTLRIQTAGENGTVVLDDVPEVRRVHLIMTELLFGEVADDHQSRATW</sequence>
<dbReference type="Proteomes" id="UP000613840">
    <property type="component" value="Unassembled WGS sequence"/>
</dbReference>
<dbReference type="PANTHER" id="PTHR37938:SF1">
    <property type="entry name" value="BLL0215 PROTEIN"/>
    <property type="match status" value="1"/>
</dbReference>
<feature type="domain" description="YdbS-like PH" evidence="2">
    <location>
        <begin position="80"/>
        <end position="152"/>
    </location>
</feature>
<dbReference type="PANTHER" id="PTHR37938">
    <property type="entry name" value="BLL0215 PROTEIN"/>
    <property type="match status" value="1"/>
</dbReference>
<evidence type="ECO:0000313" key="4">
    <source>
        <dbReference type="Proteomes" id="UP000613840"/>
    </source>
</evidence>
<evidence type="ECO:0000259" key="2">
    <source>
        <dbReference type="Pfam" id="PF03703"/>
    </source>
</evidence>